<feature type="coiled-coil region" evidence="1">
    <location>
        <begin position="202"/>
        <end position="229"/>
    </location>
</feature>
<dbReference type="PATRIC" id="fig|458.5.peg.489"/>
<dbReference type="Proteomes" id="UP000054608">
    <property type="component" value="Unassembled WGS sequence"/>
</dbReference>
<gene>
    <name evidence="2" type="ORF">Lrub_0472</name>
</gene>
<dbReference type="AlphaFoldDB" id="A0A0W0XX64"/>
<reference evidence="2 3" key="1">
    <citation type="submission" date="2015-11" db="EMBL/GenBank/DDBJ databases">
        <title>Genomic analysis of 38 Legionella species identifies large and diverse effector repertoires.</title>
        <authorList>
            <person name="Burstein D."/>
            <person name="Amaro F."/>
            <person name="Zusman T."/>
            <person name="Lifshitz Z."/>
            <person name="Cohen O."/>
            <person name="Gilbert J.A."/>
            <person name="Pupko T."/>
            <person name="Shuman H.A."/>
            <person name="Segal G."/>
        </authorList>
    </citation>
    <scope>NUCLEOTIDE SEQUENCE [LARGE SCALE GENOMIC DNA]</scope>
    <source>
        <strain evidence="2 3">WA-270A-C2</strain>
    </source>
</reference>
<sequence length="471" mass="54039">MPGLIDAALEDFPRSEIWRIQTDGWQAVKGPLNFRPQFYKGMHAAFQYLSRHDREKITPYLLEDIYHSFYSHEDAYKSDDIVREGYNTYMGEFEIFFPEPGLESQAGVSEEGLSELIEALKSSALTKGSRKQPFMEIKIDRYNQYPIYLNALSDHFEEDFRNYLMNASLAKTAYTGNKPKPSEKDLVKVSIVSSAAEREYILELVQLDIDNYYHELEEAQQIADKTERMQAEINAINHFIRKLHQSHYFPDGNGRTFVFLLANMLLLQNGYGMKIVEYPAHFAGFSTDELAQETLSGLTDFQAYKVTRAKNYLAFLSTQQINDPKNDIKEELLKTLSAKPLIAMAQINELFLQIKEQRLQVPKGYNSSLNNFLSLFGGDSKEKRANMLILELLKDIYLEQLNRLIEQAPEQPPSKQIGFETKEGAAKTLMDMLDKQEIVSYCDKLTIHRGVEAYQDAVTGNSKEEIVITTA</sequence>
<organism evidence="2 3">
    <name type="scientific">Legionella rubrilucens</name>
    <dbReference type="NCBI Taxonomy" id="458"/>
    <lineage>
        <taxon>Bacteria</taxon>
        <taxon>Pseudomonadati</taxon>
        <taxon>Pseudomonadota</taxon>
        <taxon>Gammaproteobacteria</taxon>
        <taxon>Legionellales</taxon>
        <taxon>Legionellaceae</taxon>
        <taxon>Legionella</taxon>
    </lineage>
</organism>
<dbReference type="OrthoDB" id="5653229at2"/>
<dbReference type="Gene3D" id="1.10.3290.10">
    <property type="entry name" value="Fido-like domain"/>
    <property type="match status" value="1"/>
</dbReference>
<keyword evidence="3" id="KW-1185">Reference proteome</keyword>
<comment type="caution">
    <text evidence="2">The sequence shown here is derived from an EMBL/GenBank/DDBJ whole genome shotgun (WGS) entry which is preliminary data.</text>
</comment>
<dbReference type="RefSeq" id="WP_058530605.1">
    <property type="nucleotide sequence ID" value="NZ_CAAAIN010000003.1"/>
</dbReference>
<keyword evidence="1" id="KW-0175">Coiled coil</keyword>
<dbReference type="InterPro" id="IPR036597">
    <property type="entry name" value="Fido-like_dom_sf"/>
</dbReference>
<dbReference type="EMBL" id="LNYT01000006">
    <property type="protein sequence ID" value="KTD49373.1"/>
    <property type="molecule type" value="Genomic_DNA"/>
</dbReference>
<name>A0A0W0XX64_9GAMM</name>
<evidence type="ECO:0000256" key="1">
    <source>
        <dbReference type="SAM" id="Coils"/>
    </source>
</evidence>
<dbReference type="STRING" id="458.Lrub_0472"/>
<proteinExistence type="predicted"/>
<evidence type="ECO:0000313" key="2">
    <source>
        <dbReference type="EMBL" id="KTD49373.1"/>
    </source>
</evidence>
<evidence type="ECO:0000313" key="3">
    <source>
        <dbReference type="Proteomes" id="UP000054608"/>
    </source>
</evidence>
<accession>A0A0W0XX64</accession>
<protein>
    <submittedName>
        <fullName evidence="2">Ankyrin repeat-containing protein</fullName>
    </submittedName>
</protein>